<dbReference type="Gene3D" id="3.40.50.2300">
    <property type="match status" value="1"/>
</dbReference>
<sequence length="255" mass="29201">MIKTLIVDDEIYVRKGLISIMPWEKFGFKIIGEASSGEKALEFLNEHRVDVVFMDLTMPGMSGFELMKETRAAHAGVKTVVLTCHQDFDFVQKAMRLGAIDYIVKTQLEKEKLEELLARISDRIKIDSPERSSVMPAYAHEQGKRYSDEVVASIRNAMLYMNAHLFDGIHQEKVAKAVNMSRGYFSVCFKDIAGKPFSEYLRGLKISAAESLLRETSKPVYVVADQLGFQDEKYFSKLFREQNGMTPSEYRERNR</sequence>
<keyword evidence="6" id="KW-0238">DNA-binding</keyword>
<evidence type="ECO:0000256" key="4">
    <source>
        <dbReference type="ARBA" id="ARBA00023012"/>
    </source>
</evidence>
<dbReference type="PANTHER" id="PTHR42713">
    <property type="entry name" value="HISTIDINE KINASE-RELATED"/>
    <property type="match status" value="1"/>
</dbReference>
<dbReference type="InterPro" id="IPR001789">
    <property type="entry name" value="Sig_transdc_resp-reg_receiver"/>
</dbReference>
<dbReference type="Proteomes" id="UP000479114">
    <property type="component" value="Chromosome"/>
</dbReference>
<dbReference type="PROSITE" id="PS01124">
    <property type="entry name" value="HTH_ARAC_FAMILY_2"/>
    <property type="match status" value="1"/>
</dbReference>
<reference evidence="11 12" key="1">
    <citation type="submission" date="2020-02" db="EMBL/GenBank/DDBJ databases">
        <title>Paenibacillus sp. nov., isolated from rhizosphere soil of tomato.</title>
        <authorList>
            <person name="Weon H.-Y."/>
            <person name="Lee S.A."/>
        </authorList>
    </citation>
    <scope>NUCLEOTIDE SEQUENCE [LARGE SCALE GENOMIC DNA]</scope>
    <source>
        <strain evidence="11 12">14171R-81</strain>
    </source>
</reference>
<evidence type="ECO:0000256" key="8">
    <source>
        <dbReference type="PROSITE-ProRule" id="PRU00169"/>
    </source>
</evidence>
<name>A0A6C0NWI1_9BACL</name>
<dbReference type="InterPro" id="IPR018060">
    <property type="entry name" value="HTH_AraC"/>
</dbReference>
<dbReference type="GO" id="GO:0043565">
    <property type="term" value="F:sequence-specific DNA binding"/>
    <property type="evidence" value="ECO:0007669"/>
    <property type="project" value="InterPro"/>
</dbReference>
<dbReference type="InterPro" id="IPR011006">
    <property type="entry name" value="CheY-like_superfamily"/>
</dbReference>
<feature type="domain" description="Response regulatory" evidence="10">
    <location>
        <begin position="3"/>
        <end position="120"/>
    </location>
</feature>
<dbReference type="KEGG" id="prz:GZH47_06660"/>
<evidence type="ECO:0000256" key="5">
    <source>
        <dbReference type="ARBA" id="ARBA00023015"/>
    </source>
</evidence>
<dbReference type="PANTHER" id="PTHR42713:SF3">
    <property type="entry name" value="TRANSCRIPTIONAL REGULATORY PROTEIN HPTR"/>
    <property type="match status" value="1"/>
</dbReference>
<dbReference type="CDD" id="cd17536">
    <property type="entry name" value="REC_YesN-like"/>
    <property type="match status" value="1"/>
</dbReference>
<dbReference type="InterPro" id="IPR009057">
    <property type="entry name" value="Homeodomain-like_sf"/>
</dbReference>
<gene>
    <name evidence="11" type="ORF">GZH47_06660</name>
</gene>
<dbReference type="InterPro" id="IPR018062">
    <property type="entry name" value="HTH_AraC-typ_CS"/>
</dbReference>
<organism evidence="11 12">
    <name type="scientific">Paenibacillus rhizovicinus</name>
    <dbReference type="NCBI Taxonomy" id="2704463"/>
    <lineage>
        <taxon>Bacteria</taxon>
        <taxon>Bacillati</taxon>
        <taxon>Bacillota</taxon>
        <taxon>Bacilli</taxon>
        <taxon>Bacillales</taxon>
        <taxon>Paenibacillaceae</taxon>
        <taxon>Paenibacillus</taxon>
    </lineage>
</organism>
<keyword evidence="12" id="KW-1185">Reference proteome</keyword>
<evidence type="ECO:0000256" key="1">
    <source>
        <dbReference type="ARBA" id="ARBA00004496"/>
    </source>
</evidence>
<evidence type="ECO:0000256" key="3">
    <source>
        <dbReference type="ARBA" id="ARBA00022553"/>
    </source>
</evidence>
<evidence type="ECO:0000313" key="12">
    <source>
        <dbReference type="Proteomes" id="UP000479114"/>
    </source>
</evidence>
<dbReference type="PRINTS" id="PR00032">
    <property type="entry name" value="HTHARAC"/>
</dbReference>
<dbReference type="Pfam" id="PF12833">
    <property type="entry name" value="HTH_18"/>
    <property type="match status" value="1"/>
</dbReference>
<keyword evidence="4" id="KW-0902">Two-component regulatory system</keyword>
<evidence type="ECO:0000256" key="2">
    <source>
        <dbReference type="ARBA" id="ARBA00022490"/>
    </source>
</evidence>
<keyword evidence="3 8" id="KW-0597">Phosphoprotein</keyword>
<keyword evidence="7" id="KW-0804">Transcription</keyword>
<accession>A0A6C0NWI1</accession>
<proteinExistence type="predicted"/>
<comment type="subcellular location">
    <subcellularLocation>
        <location evidence="1">Cytoplasm</location>
    </subcellularLocation>
</comment>
<evidence type="ECO:0000256" key="6">
    <source>
        <dbReference type="ARBA" id="ARBA00023125"/>
    </source>
</evidence>
<dbReference type="PROSITE" id="PS50110">
    <property type="entry name" value="RESPONSE_REGULATORY"/>
    <property type="match status" value="1"/>
</dbReference>
<keyword evidence="5" id="KW-0805">Transcription regulation</keyword>
<evidence type="ECO:0000313" key="11">
    <source>
        <dbReference type="EMBL" id="QHW30565.1"/>
    </source>
</evidence>
<dbReference type="Pfam" id="PF00072">
    <property type="entry name" value="Response_reg"/>
    <property type="match status" value="1"/>
</dbReference>
<dbReference type="InterPro" id="IPR020449">
    <property type="entry name" value="Tscrpt_reg_AraC-type_HTH"/>
</dbReference>
<keyword evidence="2" id="KW-0963">Cytoplasm</keyword>
<feature type="modified residue" description="4-aspartylphosphate" evidence="8">
    <location>
        <position position="55"/>
    </location>
</feature>
<dbReference type="AlphaFoldDB" id="A0A6C0NWI1"/>
<dbReference type="EMBL" id="CP048286">
    <property type="protein sequence ID" value="QHW30565.1"/>
    <property type="molecule type" value="Genomic_DNA"/>
</dbReference>
<protein>
    <submittedName>
        <fullName evidence="11">Response regulator</fullName>
    </submittedName>
</protein>
<dbReference type="InterPro" id="IPR051552">
    <property type="entry name" value="HptR"/>
</dbReference>
<dbReference type="RefSeq" id="WP_162639353.1">
    <property type="nucleotide sequence ID" value="NZ_CP048286.1"/>
</dbReference>
<dbReference type="SUPFAM" id="SSF46689">
    <property type="entry name" value="Homeodomain-like"/>
    <property type="match status" value="2"/>
</dbReference>
<feature type="domain" description="HTH araC/xylS-type" evidence="9">
    <location>
        <begin position="155"/>
        <end position="253"/>
    </location>
</feature>
<evidence type="ECO:0000259" key="10">
    <source>
        <dbReference type="PROSITE" id="PS50110"/>
    </source>
</evidence>
<evidence type="ECO:0000259" key="9">
    <source>
        <dbReference type="PROSITE" id="PS01124"/>
    </source>
</evidence>
<dbReference type="GO" id="GO:0003700">
    <property type="term" value="F:DNA-binding transcription factor activity"/>
    <property type="evidence" value="ECO:0007669"/>
    <property type="project" value="InterPro"/>
</dbReference>
<dbReference type="PROSITE" id="PS00041">
    <property type="entry name" value="HTH_ARAC_FAMILY_1"/>
    <property type="match status" value="1"/>
</dbReference>
<dbReference type="GO" id="GO:0000160">
    <property type="term" value="P:phosphorelay signal transduction system"/>
    <property type="evidence" value="ECO:0007669"/>
    <property type="project" value="UniProtKB-KW"/>
</dbReference>
<dbReference type="SMART" id="SM00448">
    <property type="entry name" value="REC"/>
    <property type="match status" value="1"/>
</dbReference>
<dbReference type="GO" id="GO:0005737">
    <property type="term" value="C:cytoplasm"/>
    <property type="evidence" value="ECO:0007669"/>
    <property type="project" value="UniProtKB-SubCell"/>
</dbReference>
<dbReference type="SMART" id="SM00342">
    <property type="entry name" value="HTH_ARAC"/>
    <property type="match status" value="1"/>
</dbReference>
<evidence type="ECO:0000256" key="7">
    <source>
        <dbReference type="ARBA" id="ARBA00023163"/>
    </source>
</evidence>
<dbReference type="SUPFAM" id="SSF52172">
    <property type="entry name" value="CheY-like"/>
    <property type="match status" value="1"/>
</dbReference>
<dbReference type="Gene3D" id="1.10.10.60">
    <property type="entry name" value="Homeodomain-like"/>
    <property type="match status" value="2"/>
</dbReference>